<keyword evidence="1" id="KW-0812">Transmembrane</keyword>
<sequence>MVRVYNHGGVERLMGSSGGAVLVLWAALISVALIWAIIFSCADGASKDKASATHDTYGSTCGGCGAACGG</sequence>
<keyword evidence="1" id="KW-0472">Membrane</keyword>
<gene>
    <name evidence="2" type="ORF">FNV43_RR26661</name>
</gene>
<organism evidence="2 3">
    <name type="scientific">Rhamnella rubrinervis</name>
    <dbReference type="NCBI Taxonomy" id="2594499"/>
    <lineage>
        <taxon>Eukaryota</taxon>
        <taxon>Viridiplantae</taxon>
        <taxon>Streptophyta</taxon>
        <taxon>Embryophyta</taxon>
        <taxon>Tracheophyta</taxon>
        <taxon>Spermatophyta</taxon>
        <taxon>Magnoliopsida</taxon>
        <taxon>eudicotyledons</taxon>
        <taxon>Gunneridae</taxon>
        <taxon>Pentapetalae</taxon>
        <taxon>rosids</taxon>
        <taxon>fabids</taxon>
        <taxon>Rosales</taxon>
        <taxon>Rhamnaceae</taxon>
        <taxon>rhamnoid group</taxon>
        <taxon>Rhamneae</taxon>
        <taxon>Rhamnella</taxon>
    </lineage>
</organism>
<evidence type="ECO:0000313" key="3">
    <source>
        <dbReference type="Proteomes" id="UP000796880"/>
    </source>
</evidence>
<dbReference type="AlphaFoldDB" id="A0A8K0DQA4"/>
<dbReference type="PANTHER" id="PTHR37199">
    <property type="entry name" value="TRANSMEMBRANE PROTEIN"/>
    <property type="match status" value="1"/>
</dbReference>
<protein>
    <submittedName>
        <fullName evidence="2">Uncharacterized protein</fullName>
    </submittedName>
</protein>
<evidence type="ECO:0000313" key="2">
    <source>
        <dbReference type="EMBL" id="KAF3431925.1"/>
    </source>
</evidence>
<keyword evidence="3" id="KW-1185">Reference proteome</keyword>
<keyword evidence="1" id="KW-1133">Transmembrane helix</keyword>
<accession>A0A8K0DQA4</accession>
<dbReference type="Proteomes" id="UP000796880">
    <property type="component" value="Unassembled WGS sequence"/>
</dbReference>
<proteinExistence type="predicted"/>
<dbReference type="OrthoDB" id="1106094at2759"/>
<name>A0A8K0DQA4_9ROSA</name>
<feature type="transmembrane region" description="Helical" evidence="1">
    <location>
        <begin position="20"/>
        <end position="42"/>
    </location>
</feature>
<dbReference type="PANTHER" id="PTHR37199:SF5">
    <property type="entry name" value="TRANSMEMBRANE PROTEIN"/>
    <property type="match status" value="1"/>
</dbReference>
<evidence type="ECO:0000256" key="1">
    <source>
        <dbReference type="SAM" id="Phobius"/>
    </source>
</evidence>
<reference evidence="2" key="1">
    <citation type="submission" date="2020-03" db="EMBL/GenBank/DDBJ databases">
        <title>A high-quality chromosome-level genome assembly of a woody plant with both climbing and erect habits, Rhamnella rubrinervis.</title>
        <authorList>
            <person name="Lu Z."/>
            <person name="Yang Y."/>
            <person name="Zhu X."/>
            <person name="Sun Y."/>
        </authorList>
    </citation>
    <scope>NUCLEOTIDE SEQUENCE</scope>
    <source>
        <strain evidence="2">BYM</strain>
        <tissue evidence="2">Leaf</tissue>
    </source>
</reference>
<comment type="caution">
    <text evidence="2">The sequence shown here is derived from an EMBL/GenBank/DDBJ whole genome shotgun (WGS) entry which is preliminary data.</text>
</comment>
<dbReference type="EMBL" id="VOIH02000012">
    <property type="protein sequence ID" value="KAF3431925.1"/>
    <property type="molecule type" value="Genomic_DNA"/>
</dbReference>